<evidence type="ECO:0000256" key="1">
    <source>
        <dbReference type="SAM" id="MobiDB-lite"/>
    </source>
</evidence>
<name>A0A2T3AS54_AMORE</name>
<gene>
    <name evidence="3" type="ORF">M430DRAFT_53741</name>
</gene>
<accession>A0A2T3AS54</accession>
<dbReference type="RefSeq" id="XP_024717507.1">
    <property type="nucleotide sequence ID" value="XM_024868409.1"/>
</dbReference>
<proteinExistence type="predicted"/>
<dbReference type="AlphaFoldDB" id="A0A2T3AS54"/>
<reference evidence="3 4" key="1">
    <citation type="journal article" date="2018" name="New Phytol.">
        <title>Comparative genomics and transcriptomics depict ericoid mycorrhizal fungi as versatile saprotrophs and plant mutualists.</title>
        <authorList>
            <person name="Martino E."/>
            <person name="Morin E."/>
            <person name="Grelet G.A."/>
            <person name="Kuo A."/>
            <person name="Kohler A."/>
            <person name="Daghino S."/>
            <person name="Barry K.W."/>
            <person name="Cichocki N."/>
            <person name="Clum A."/>
            <person name="Dockter R.B."/>
            <person name="Hainaut M."/>
            <person name="Kuo R.C."/>
            <person name="LaButti K."/>
            <person name="Lindahl B.D."/>
            <person name="Lindquist E.A."/>
            <person name="Lipzen A."/>
            <person name="Khouja H.R."/>
            <person name="Magnuson J."/>
            <person name="Murat C."/>
            <person name="Ohm R.A."/>
            <person name="Singer S.W."/>
            <person name="Spatafora J.W."/>
            <person name="Wang M."/>
            <person name="Veneault-Fourrey C."/>
            <person name="Henrissat B."/>
            <person name="Grigoriev I.V."/>
            <person name="Martin F.M."/>
            <person name="Perotto S."/>
        </authorList>
    </citation>
    <scope>NUCLEOTIDE SEQUENCE [LARGE SCALE GENOMIC DNA]</scope>
    <source>
        <strain evidence="3 4">ATCC 22711</strain>
    </source>
</reference>
<feature type="domain" description="2EXR" evidence="2">
    <location>
        <begin position="75"/>
        <end position="141"/>
    </location>
</feature>
<feature type="compositionally biased region" description="Pro residues" evidence="1">
    <location>
        <begin position="58"/>
        <end position="68"/>
    </location>
</feature>
<evidence type="ECO:0000313" key="4">
    <source>
        <dbReference type="Proteomes" id="UP000241818"/>
    </source>
</evidence>
<organism evidence="3 4">
    <name type="scientific">Amorphotheca resinae ATCC 22711</name>
    <dbReference type="NCBI Taxonomy" id="857342"/>
    <lineage>
        <taxon>Eukaryota</taxon>
        <taxon>Fungi</taxon>
        <taxon>Dikarya</taxon>
        <taxon>Ascomycota</taxon>
        <taxon>Pezizomycotina</taxon>
        <taxon>Leotiomycetes</taxon>
        <taxon>Helotiales</taxon>
        <taxon>Amorphothecaceae</taxon>
        <taxon>Amorphotheca</taxon>
    </lineage>
</organism>
<sequence length="298" mass="33863">MSPATASFPPNDPFPIPWLLELPEDAVYSLRKHDLRKAFLTLREYALNPYPLTDNPSPSAPANPPPNPSSSADLPLFLRLPLEIREMIYRHLLAPPSPSPIRGPHPRQLQTNICLSQSFPPSLLLLNHQIRHEALPLIYGSPTQTVYITVDYNVWVHKTRRSDLILSSALTSAIKHLHLSIHLGSEKRNNKPGDIEADARIMEVKKGVKKLRKWLAGADIQSLKISWQEPPQTYTWEQKRDVLDGLKGMRALKVDAGQINWGLNWNKGRKFRFDVEYFRELERGRQEAAGSDALTLTK</sequence>
<dbReference type="PANTHER" id="PTHR42085">
    <property type="entry name" value="F-BOX DOMAIN-CONTAINING PROTEIN"/>
    <property type="match status" value="1"/>
</dbReference>
<dbReference type="Pfam" id="PF20150">
    <property type="entry name" value="2EXR"/>
    <property type="match status" value="1"/>
</dbReference>
<dbReference type="InterPro" id="IPR045518">
    <property type="entry name" value="2EXR"/>
</dbReference>
<dbReference type="GeneID" id="36576490"/>
<keyword evidence="4" id="KW-1185">Reference proteome</keyword>
<evidence type="ECO:0000259" key="2">
    <source>
        <dbReference type="Pfam" id="PF20150"/>
    </source>
</evidence>
<dbReference type="OrthoDB" id="2951834at2759"/>
<feature type="region of interest" description="Disordered" evidence="1">
    <location>
        <begin position="51"/>
        <end position="70"/>
    </location>
</feature>
<dbReference type="EMBL" id="KZ679017">
    <property type="protein sequence ID" value="PSS09209.1"/>
    <property type="molecule type" value="Genomic_DNA"/>
</dbReference>
<protein>
    <recommendedName>
        <fullName evidence="2">2EXR domain-containing protein</fullName>
    </recommendedName>
</protein>
<dbReference type="InterPro" id="IPR038883">
    <property type="entry name" value="AN11006-like"/>
</dbReference>
<dbReference type="PANTHER" id="PTHR42085:SF4">
    <property type="entry name" value="F-BOX DOMAIN-CONTAINING PROTEIN"/>
    <property type="match status" value="1"/>
</dbReference>
<dbReference type="InParanoid" id="A0A2T3AS54"/>
<dbReference type="STRING" id="857342.A0A2T3AS54"/>
<evidence type="ECO:0000313" key="3">
    <source>
        <dbReference type="EMBL" id="PSS09209.1"/>
    </source>
</evidence>
<dbReference type="Proteomes" id="UP000241818">
    <property type="component" value="Unassembled WGS sequence"/>
</dbReference>